<name>A0A830F2I2_9EURY</name>
<sequence>MRDADRGQLSIPVIEAAIGVVLVLAVVVGFTLGVPHPDGTERQLDAYAHDAATVLAEEPPRHGGATRLEEVSASAARFERERAALEERLTRVLPANCMFRVTTPHGTVGYPRPAGVPVGEATVPTAGGPVTVEVWYV</sequence>
<dbReference type="Proteomes" id="UP000628840">
    <property type="component" value="Unassembled WGS sequence"/>
</dbReference>
<reference evidence="2 3" key="1">
    <citation type="journal article" date="2019" name="Int. J. Syst. Evol. Microbiol.">
        <title>The Global Catalogue of Microorganisms (GCM) 10K type strain sequencing project: providing services to taxonomists for standard genome sequencing and annotation.</title>
        <authorList>
            <consortium name="The Broad Institute Genomics Platform"/>
            <consortium name="The Broad Institute Genome Sequencing Center for Infectious Disease"/>
            <person name="Wu L."/>
            <person name="Ma J."/>
        </authorList>
    </citation>
    <scope>NUCLEOTIDE SEQUENCE [LARGE SCALE GENOMIC DNA]</scope>
    <source>
        <strain evidence="2 3">JCM 19585</strain>
    </source>
</reference>
<protein>
    <submittedName>
        <fullName evidence="2">Uncharacterized protein</fullName>
    </submittedName>
</protein>
<keyword evidence="3" id="KW-1185">Reference proteome</keyword>
<evidence type="ECO:0000313" key="2">
    <source>
        <dbReference type="EMBL" id="GGL32945.1"/>
    </source>
</evidence>
<dbReference type="EMBL" id="BMPF01000002">
    <property type="protein sequence ID" value="GGL32945.1"/>
    <property type="molecule type" value="Genomic_DNA"/>
</dbReference>
<dbReference type="InterPro" id="IPR055686">
    <property type="entry name" value="DUF7262"/>
</dbReference>
<comment type="caution">
    <text evidence="2">The sequence shown here is derived from an EMBL/GenBank/DDBJ whole genome shotgun (WGS) entry which is preliminary data.</text>
</comment>
<gene>
    <name evidence="2" type="ORF">GCM10009037_15770</name>
</gene>
<evidence type="ECO:0000313" key="3">
    <source>
        <dbReference type="Proteomes" id="UP000628840"/>
    </source>
</evidence>
<evidence type="ECO:0000256" key="1">
    <source>
        <dbReference type="SAM" id="Phobius"/>
    </source>
</evidence>
<dbReference type="RefSeq" id="WP_188882189.1">
    <property type="nucleotide sequence ID" value="NZ_BMPF01000002.1"/>
</dbReference>
<keyword evidence="1" id="KW-1133">Transmembrane helix</keyword>
<keyword evidence="1" id="KW-0812">Transmembrane</keyword>
<dbReference type="AlphaFoldDB" id="A0A830F2I2"/>
<dbReference type="OrthoDB" id="247846at2157"/>
<organism evidence="2 3">
    <name type="scientific">Halarchaeum grantii</name>
    <dbReference type="NCBI Taxonomy" id="1193105"/>
    <lineage>
        <taxon>Archaea</taxon>
        <taxon>Methanobacteriati</taxon>
        <taxon>Methanobacteriota</taxon>
        <taxon>Stenosarchaea group</taxon>
        <taxon>Halobacteria</taxon>
        <taxon>Halobacteriales</taxon>
        <taxon>Halobacteriaceae</taxon>
    </lineage>
</organism>
<proteinExistence type="predicted"/>
<accession>A0A830F2I2</accession>
<keyword evidence="1" id="KW-0472">Membrane</keyword>
<dbReference type="Pfam" id="PF23923">
    <property type="entry name" value="DUF7262"/>
    <property type="match status" value="1"/>
</dbReference>
<feature type="transmembrane region" description="Helical" evidence="1">
    <location>
        <begin position="12"/>
        <end position="34"/>
    </location>
</feature>